<dbReference type="Pfam" id="PF22381">
    <property type="entry name" value="Staph_reg_Sar_Rot"/>
    <property type="match status" value="1"/>
</dbReference>
<keyword evidence="8" id="KW-1185">Reference proteome</keyword>
<keyword evidence="3" id="KW-0805">Transcription regulation</keyword>
<dbReference type="InterPro" id="IPR036390">
    <property type="entry name" value="WH_DNA-bd_sf"/>
</dbReference>
<evidence type="ECO:0000313" key="8">
    <source>
        <dbReference type="Proteomes" id="UP001611383"/>
    </source>
</evidence>
<keyword evidence="5" id="KW-0804">Transcription</keyword>
<dbReference type="SUPFAM" id="SSF46785">
    <property type="entry name" value="Winged helix' DNA-binding domain"/>
    <property type="match status" value="1"/>
</dbReference>
<dbReference type="InterPro" id="IPR055166">
    <property type="entry name" value="Transc_reg_Sar_Rot_HTH"/>
</dbReference>
<reference evidence="7 8" key="1">
    <citation type="submission" date="2019-08" db="EMBL/GenBank/DDBJ databases">
        <title>Archangium and Cystobacter genomes.</title>
        <authorList>
            <person name="Chen I.-C.K."/>
            <person name="Wielgoss S."/>
        </authorList>
    </citation>
    <scope>NUCLEOTIDE SEQUENCE [LARGE SCALE GENOMIC DNA]</scope>
    <source>
        <strain evidence="7 8">Cbm 6</strain>
    </source>
</reference>
<evidence type="ECO:0000256" key="2">
    <source>
        <dbReference type="ARBA" id="ARBA00022490"/>
    </source>
</evidence>
<feature type="domain" description="HTH marR-type" evidence="6">
    <location>
        <begin position="8"/>
        <end position="138"/>
    </location>
</feature>
<dbReference type="PRINTS" id="PR00598">
    <property type="entry name" value="HTHMARR"/>
</dbReference>
<keyword evidence="4" id="KW-0238">DNA-binding</keyword>
<evidence type="ECO:0000256" key="5">
    <source>
        <dbReference type="ARBA" id="ARBA00023163"/>
    </source>
</evidence>
<dbReference type="EMBL" id="CP043494">
    <property type="protein sequence ID" value="WNG43820.1"/>
    <property type="molecule type" value="Genomic_DNA"/>
</dbReference>
<dbReference type="InterPro" id="IPR000835">
    <property type="entry name" value="HTH_MarR-typ"/>
</dbReference>
<dbReference type="PROSITE" id="PS50995">
    <property type="entry name" value="HTH_MARR_2"/>
    <property type="match status" value="1"/>
</dbReference>
<sequence>MTDVLRLENQLCFALHAASRAMTGAYQPLLEELGITYPQYLVLLTLWEEDGARVSRIGERLYLDSATLTPLLKRLEARGLVERRRSSADERVVEVFLSAEGKRLEQKAREIPQALFCKTKLSIGELVRLRATLQELTRTLHEDTED</sequence>
<organism evidence="7 8">
    <name type="scientific">Archangium minus</name>
    <dbReference type="NCBI Taxonomy" id="83450"/>
    <lineage>
        <taxon>Bacteria</taxon>
        <taxon>Pseudomonadati</taxon>
        <taxon>Myxococcota</taxon>
        <taxon>Myxococcia</taxon>
        <taxon>Myxococcales</taxon>
        <taxon>Cystobacterineae</taxon>
        <taxon>Archangiaceae</taxon>
        <taxon>Archangium</taxon>
    </lineage>
</organism>
<dbReference type="Gene3D" id="1.10.10.10">
    <property type="entry name" value="Winged helix-like DNA-binding domain superfamily/Winged helix DNA-binding domain"/>
    <property type="match status" value="1"/>
</dbReference>
<comment type="subcellular location">
    <subcellularLocation>
        <location evidence="1">Cytoplasm</location>
    </subcellularLocation>
</comment>
<evidence type="ECO:0000259" key="6">
    <source>
        <dbReference type="PROSITE" id="PS50995"/>
    </source>
</evidence>
<protein>
    <submittedName>
        <fullName evidence="7">MarR family transcriptional regulator</fullName>
    </submittedName>
</protein>
<accession>A0ABY9WJQ6</accession>
<dbReference type="InterPro" id="IPR036388">
    <property type="entry name" value="WH-like_DNA-bd_sf"/>
</dbReference>
<evidence type="ECO:0000256" key="1">
    <source>
        <dbReference type="ARBA" id="ARBA00004496"/>
    </source>
</evidence>
<dbReference type="Proteomes" id="UP001611383">
    <property type="component" value="Chromosome"/>
</dbReference>
<name>A0ABY9WJQ6_9BACT</name>
<dbReference type="SMART" id="SM00347">
    <property type="entry name" value="HTH_MARR"/>
    <property type="match status" value="1"/>
</dbReference>
<evidence type="ECO:0000313" key="7">
    <source>
        <dbReference type="EMBL" id="WNG43820.1"/>
    </source>
</evidence>
<keyword evidence="2" id="KW-0963">Cytoplasm</keyword>
<dbReference type="PANTHER" id="PTHR33164">
    <property type="entry name" value="TRANSCRIPTIONAL REGULATOR, MARR FAMILY"/>
    <property type="match status" value="1"/>
</dbReference>
<gene>
    <name evidence="7" type="ORF">F0U60_06705</name>
</gene>
<proteinExistence type="predicted"/>
<evidence type="ECO:0000256" key="4">
    <source>
        <dbReference type="ARBA" id="ARBA00023125"/>
    </source>
</evidence>
<dbReference type="PANTHER" id="PTHR33164:SF5">
    <property type="entry name" value="ORGANIC HYDROPEROXIDE RESISTANCE TRANSCRIPTIONAL REGULATOR"/>
    <property type="match status" value="1"/>
</dbReference>
<dbReference type="InterPro" id="IPR039422">
    <property type="entry name" value="MarR/SlyA-like"/>
</dbReference>
<evidence type="ECO:0000256" key="3">
    <source>
        <dbReference type="ARBA" id="ARBA00023015"/>
    </source>
</evidence>
<dbReference type="RefSeq" id="WP_395815562.1">
    <property type="nucleotide sequence ID" value="NZ_CP043494.1"/>
</dbReference>